<dbReference type="SMART" id="SM00184">
    <property type="entry name" value="RING"/>
    <property type="match status" value="1"/>
</dbReference>
<evidence type="ECO:0000256" key="1">
    <source>
        <dbReference type="PROSITE-ProRule" id="PRU00175"/>
    </source>
</evidence>
<dbReference type="OrthoDB" id="8062037at2759"/>
<evidence type="ECO:0000256" key="2">
    <source>
        <dbReference type="SAM" id="MobiDB-lite"/>
    </source>
</evidence>
<proteinExistence type="predicted"/>
<evidence type="ECO:0000313" key="4">
    <source>
        <dbReference type="EMBL" id="CEP00694.1"/>
    </source>
</evidence>
<dbReference type="CDD" id="cd16448">
    <property type="entry name" value="RING-H2"/>
    <property type="match status" value="1"/>
</dbReference>
<dbReference type="Gene3D" id="3.30.40.10">
    <property type="entry name" value="Zinc/RING finger domain, C3HC4 (zinc finger)"/>
    <property type="match status" value="1"/>
</dbReference>
<evidence type="ECO:0000313" key="7">
    <source>
        <dbReference type="Proteomes" id="UP000290189"/>
    </source>
</evidence>
<keyword evidence="6" id="KW-1185">Reference proteome</keyword>
<dbReference type="EMBL" id="CDSF01000101">
    <property type="protein sequence ID" value="CEP00694.1"/>
    <property type="molecule type" value="Genomic_DNA"/>
</dbReference>
<dbReference type="SUPFAM" id="SSF57850">
    <property type="entry name" value="RING/U-box"/>
    <property type="match status" value="1"/>
</dbReference>
<dbReference type="GO" id="GO:0008270">
    <property type="term" value="F:zinc ion binding"/>
    <property type="evidence" value="ECO:0007669"/>
    <property type="project" value="UniProtKB-KW"/>
</dbReference>
<feature type="compositionally biased region" description="Basic residues" evidence="2">
    <location>
        <begin position="1"/>
        <end position="10"/>
    </location>
</feature>
<sequence>MQPFGRRRTLRLPTSQAMPSDPSTCRGKPHVLHVHAALLSIMMAQLMGTGSAVIVSGDNNDRHTIPNDIAAKHSVVFAAHGLGELDEVRVKDVRREDLNLLVKFVEEVSAVEQAQQWIVLELGQRPDTGRIQRLLSGALELRMLTFMVAIMLYVPCPAYGRTITTLDNLKNQDPARHPSFVSMKSDNIAVLCPLCNEMTESSQIAFRRLRCGDLFHKECIDNWIRGRYICPVCKMEVRAWAEVLSDGGNFEIFQDDMAWIAHQWGVPLPPN</sequence>
<protein>
    <recommendedName>
        <fullName evidence="3">RING-type domain-containing protein</fullName>
    </recommendedName>
</protein>
<dbReference type="Pfam" id="PF13639">
    <property type="entry name" value="zf-RING_2"/>
    <property type="match status" value="1"/>
</dbReference>
<keyword evidence="1" id="KW-0479">Metal-binding</keyword>
<evidence type="ECO:0000259" key="3">
    <source>
        <dbReference type="PROSITE" id="PS50089"/>
    </source>
</evidence>
<feature type="domain" description="RING-type" evidence="3">
    <location>
        <begin position="192"/>
        <end position="234"/>
    </location>
</feature>
<reference evidence="4 6" key="1">
    <citation type="submission" date="2015-02" db="EMBL/GenBank/DDBJ databases">
        <authorList>
            <person name="Chooi Y.-H."/>
        </authorList>
    </citation>
    <scope>NUCLEOTIDE SEQUENCE [LARGE SCALE GENOMIC DNA]</scope>
    <source>
        <strain evidence="4">E3</strain>
    </source>
</reference>
<organism evidence="4 6">
    <name type="scientific">Plasmodiophora brassicae</name>
    <name type="common">Clubroot disease agent</name>
    <dbReference type="NCBI Taxonomy" id="37360"/>
    <lineage>
        <taxon>Eukaryota</taxon>
        <taxon>Sar</taxon>
        <taxon>Rhizaria</taxon>
        <taxon>Endomyxa</taxon>
        <taxon>Phytomyxea</taxon>
        <taxon>Plasmodiophorida</taxon>
        <taxon>Plasmodiophoridae</taxon>
        <taxon>Plasmodiophora</taxon>
    </lineage>
</organism>
<keyword evidence="1" id="KW-0862">Zinc</keyword>
<dbReference type="AlphaFoldDB" id="A0A0G4J037"/>
<feature type="compositionally biased region" description="Polar residues" evidence="2">
    <location>
        <begin position="12"/>
        <end position="23"/>
    </location>
</feature>
<gene>
    <name evidence="4" type="ORF">PBRA_001748</name>
    <name evidence="5" type="ORF">PLBR_LOCUS1038</name>
</gene>
<dbReference type="InterPro" id="IPR013083">
    <property type="entry name" value="Znf_RING/FYVE/PHD"/>
</dbReference>
<keyword evidence="1" id="KW-0863">Zinc-finger</keyword>
<evidence type="ECO:0000313" key="5">
    <source>
        <dbReference type="EMBL" id="SPQ93823.1"/>
    </source>
</evidence>
<geneLocation type="mitochondrion" evidence="5"/>
<feature type="region of interest" description="Disordered" evidence="2">
    <location>
        <begin position="1"/>
        <end position="26"/>
    </location>
</feature>
<keyword evidence="5" id="KW-0496">Mitochondrion</keyword>
<accession>A0A0G4J037</accession>
<evidence type="ECO:0000313" key="6">
    <source>
        <dbReference type="Proteomes" id="UP000039324"/>
    </source>
</evidence>
<dbReference type="PROSITE" id="PS50089">
    <property type="entry name" value="ZF_RING_2"/>
    <property type="match status" value="1"/>
</dbReference>
<reference evidence="5 7" key="2">
    <citation type="submission" date="2018-03" db="EMBL/GenBank/DDBJ databases">
        <authorList>
            <person name="Fogelqvist J."/>
        </authorList>
    </citation>
    <scope>NUCLEOTIDE SEQUENCE [LARGE SCALE GENOMIC DNA]</scope>
</reference>
<dbReference type="EMBL" id="OVEO01000002">
    <property type="protein sequence ID" value="SPQ93823.1"/>
    <property type="molecule type" value="Genomic_DNA"/>
</dbReference>
<dbReference type="InterPro" id="IPR001841">
    <property type="entry name" value="Znf_RING"/>
</dbReference>
<dbReference type="Proteomes" id="UP000290189">
    <property type="component" value="Unassembled WGS sequence"/>
</dbReference>
<name>A0A0G4J037_PLABS</name>
<dbReference type="Proteomes" id="UP000039324">
    <property type="component" value="Unassembled WGS sequence"/>
</dbReference>